<dbReference type="AlphaFoldDB" id="A0AAU8ALW0"/>
<dbReference type="InterPro" id="IPR006680">
    <property type="entry name" value="Amidohydro-rel"/>
</dbReference>
<accession>A0AAU8ALW0</accession>
<evidence type="ECO:0000256" key="1">
    <source>
        <dbReference type="ARBA" id="ARBA00006773"/>
    </source>
</evidence>
<evidence type="ECO:0000256" key="6">
    <source>
        <dbReference type="HAMAP-Rule" id="MF_01518"/>
    </source>
</evidence>
<feature type="domain" description="Amidohydrolase-related" evidence="7">
    <location>
        <begin position="77"/>
        <end position="350"/>
    </location>
</feature>
<protein>
    <recommendedName>
        <fullName evidence="2 6">Adenine deaminase</fullName>
        <shortName evidence="6">Adenase</shortName>
        <shortName evidence="6">Adenine aminase</shortName>
        <ecNumber evidence="2 6">3.5.4.2</ecNumber>
    </recommendedName>
</protein>
<comment type="catalytic activity">
    <reaction evidence="5 6">
        <text>adenine + H2O + H(+) = hypoxanthine + NH4(+)</text>
        <dbReference type="Rhea" id="RHEA:23688"/>
        <dbReference type="ChEBI" id="CHEBI:15377"/>
        <dbReference type="ChEBI" id="CHEBI:15378"/>
        <dbReference type="ChEBI" id="CHEBI:16708"/>
        <dbReference type="ChEBI" id="CHEBI:17368"/>
        <dbReference type="ChEBI" id="CHEBI:28938"/>
        <dbReference type="EC" id="3.5.4.2"/>
    </reaction>
</comment>
<dbReference type="SUPFAM" id="SSF51556">
    <property type="entry name" value="Metallo-dependent hydrolases"/>
    <property type="match status" value="1"/>
</dbReference>
<dbReference type="EC" id="3.5.4.2" evidence="2 6"/>
<dbReference type="EMBL" id="CP123385">
    <property type="protein sequence ID" value="XCC95955.1"/>
    <property type="molecule type" value="Genomic_DNA"/>
</dbReference>
<dbReference type="GO" id="GO:0000034">
    <property type="term" value="F:adenine deaminase activity"/>
    <property type="evidence" value="ECO:0007669"/>
    <property type="project" value="UniProtKB-UniRule"/>
</dbReference>
<dbReference type="SUPFAM" id="SSF51338">
    <property type="entry name" value="Composite domain of metallo-dependent hydrolases"/>
    <property type="match status" value="1"/>
</dbReference>
<dbReference type="Pfam" id="PF01979">
    <property type="entry name" value="Amidohydro_1"/>
    <property type="match status" value="1"/>
</dbReference>
<gene>
    <name evidence="6" type="primary">ade</name>
    <name evidence="9" type="ORF">PVT71_14735</name>
</gene>
<dbReference type="InterPro" id="IPR011059">
    <property type="entry name" value="Metal-dep_hydrolase_composite"/>
</dbReference>
<dbReference type="GO" id="GO:0006146">
    <property type="term" value="P:adenine catabolic process"/>
    <property type="evidence" value="ECO:0007669"/>
    <property type="project" value="InterPro"/>
</dbReference>
<organism evidence="9">
    <name type="scientific">Alloyangia sp. H15</name>
    <dbReference type="NCBI Taxonomy" id="3029062"/>
    <lineage>
        <taxon>Bacteria</taxon>
        <taxon>Pseudomonadati</taxon>
        <taxon>Pseudomonadota</taxon>
        <taxon>Alphaproteobacteria</taxon>
        <taxon>Rhodobacterales</taxon>
        <taxon>Roseobacteraceae</taxon>
        <taxon>Alloyangia</taxon>
    </lineage>
</organism>
<comment type="cofactor">
    <cofactor evidence="6">
        <name>Mn(2+)</name>
        <dbReference type="ChEBI" id="CHEBI:29035"/>
    </cofactor>
</comment>
<reference evidence="9" key="1">
    <citation type="submission" date="2023-02" db="EMBL/GenBank/DDBJ databases">
        <title>Description and genomic characterization of Salipiger bruguierae sp. nov., isolated from the sediment of mangrove plant Bruguiera sexangula.</title>
        <authorList>
            <person name="Long M."/>
        </authorList>
    </citation>
    <scope>NUCLEOTIDE SEQUENCE</scope>
    <source>
        <strain evidence="9">H15</strain>
    </source>
</reference>
<evidence type="ECO:0000259" key="7">
    <source>
        <dbReference type="Pfam" id="PF01979"/>
    </source>
</evidence>
<keyword evidence="3 6" id="KW-0378">Hydrolase</keyword>
<sequence length="592" mass="62149">MAFPSDLNDPALRARAVKAARGEAPFDLLIEGGTVLDMVTGRSRKADIGVTGPLIASVHAPDPARPATQRISARGMTVVPGFIDSHMHVESSMITAAEYATAVVPRGVTTALWDPHELANVSGEDGLGYACDATRGLPLRLLPLVPTCVPSAPGYETSGGDFTPETVARWLAREDTHGAAELMTMRPLLEGDARVAGIVQAGLDAGKRVCGHARGLTDGDLAGFAAAGVETDHELTGADDLLAKLEAGFTIELRGSHEHLLPGFAEALLGLGEMPQTVTLCTDDIFPDDLLRKGGLDGVIRMLIACGLPPLWAYRAATLNAASRIGRPDLGLVAPGRRADLVLLADVAEVRAAAVIADGALVARDGRLTEEPKPAHVPAALRATMRLDAVRPEDFEVPARGPFARIATLSKPRFPVWGERRVAVEDGGLVLPEDMIRMGIVNRHGADTPMRVAFLESWGDWRGAFATTVSHDSHNLTVFGRRPEDMAAAANAVRKAGGGVAVAACGKALHCLPLPIAGLISDAPLAEVAESFAALRATLDGLVGWQPPYLVFKALFGASLVCNPGPRLSDVGLVDPFEGRVLESCVLEDGLA</sequence>
<dbReference type="Gene3D" id="3.20.20.140">
    <property type="entry name" value="Metal-dependent hydrolases"/>
    <property type="match status" value="1"/>
</dbReference>
<evidence type="ECO:0000256" key="3">
    <source>
        <dbReference type="ARBA" id="ARBA00022801"/>
    </source>
</evidence>
<dbReference type="RefSeq" id="WP_353474822.1">
    <property type="nucleotide sequence ID" value="NZ_CP123385.1"/>
</dbReference>
<dbReference type="PANTHER" id="PTHR11113:SF2">
    <property type="entry name" value="ADENINE DEAMINASE"/>
    <property type="match status" value="1"/>
</dbReference>
<name>A0AAU8ALW0_9RHOB</name>
<dbReference type="Pfam" id="PF13382">
    <property type="entry name" value="Adenine_deam_C"/>
    <property type="match status" value="1"/>
</dbReference>
<comment type="similarity">
    <text evidence="1 6">Belongs to the metallo-dependent hydrolases superfamily. Adenine deaminase family.</text>
</comment>
<keyword evidence="4 6" id="KW-0464">Manganese</keyword>
<proteinExistence type="inferred from homology"/>
<evidence type="ECO:0000259" key="8">
    <source>
        <dbReference type="Pfam" id="PF13382"/>
    </source>
</evidence>
<evidence type="ECO:0000256" key="5">
    <source>
        <dbReference type="ARBA" id="ARBA00047720"/>
    </source>
</evidence>
<dbReference type="Gene3D" id="2.30.40.10">
    <property type="entry name" value="Urease, subunit C, domain 1"/>
    <property type="match status" value="1"/>
</dbReference>
<evidence type="ECO:0000256" key="2">
    <source>
        <dbReference type="ARBA" id="ARBA00012782"/>
    </source>
</evidence>
<dbReference type="InterPro" id="IPR006679">
    <property type="entry name" value="Adenine_deam"/>
</dbReference>
<evidence type="ECO:0000313" key="9">
    <source>
        <dbReference type="EMBL" id="XCC95955.1"/>
    </source>
</evidence>
<evidence type="ECO:0000256" key="4">
    <source>
        <dbReference type="ARBA" id="ARBA00023211"/>
    </source>
</evidence>
<dbReference type="PANTHER" id="PTHR11113">
    <property type="entry name" value="N-ACETYLGLUCOSAMINE-6-PHOSPHATE DEACETYLASE"/>
    <property type="match status" value="1"/>
</dbReference>
<feature type="domain" description="Adenine deaminase C-terminal" evidence="8">
    <location>
        <begin position="419"/>
        <end position="575"/>
    </location>
</feature>
<dbReference type="InterPro" id="IPR026912">
    <property type="entry name" value="Adenine_deam_C"/>
</dbReference>
<dbReference type="HAMAP" id="MF_01518">
    <property type="entry name" value="Adenine_deamin"/>
    <property type="match status" value="1"/>
</dbReference>
<dbReference type="InterPro" id="IPR032466">
    <property type="entry name" value="Metal_Hydrolase"/>
</dbReference>